<reference evidence="3" key="4">
    <citation type="journal article" date="2018" name="Nat. Plants">
        <title>Whole-genome landscape of Medicago truncatula symbiotic genes.</title>
        <authorList>
            <person name="Pecrix Y."/>
            <person name="Gamas P."/>
            <person name="Carrere S."/>
        </authorList>
    </citation>
    <scope>NUCLEOTIDE SEQUENCE</scope>
    <source>
        <tissue evidence="3">Leaves</tissue>
    </source>
</reference>
<sequence>MAKHISQYCLLGILCIVLILASGPTPGDSCNQPTLCDSYADCDVECRHIGFHRGVCTDIQGTISCCCMS</sequence>
<dbReference type="Proteomes" id="UP000265566">
    <property type="component" value="Chromosome 3"/>
</dbReference>
<feature type="signal peptide" evidence="1">
    <location>
        <begin position="1"/>
        <end position="29"/>
    </location>
</feature>
<keyword evidence="5" id="KW-1185">Reference proteome</keyword>
<reference evidence="4" key="3">
    <citation type="submission" date="2015-04" db="UniProtKB">
        <authorList>
            <consortium name="EnsemblPlants"/>
        </authorList>
    </citation>
    <scope>IDENTIFICATION</scope>
    <source>
        <strain evidence="4">cv. Jemalong A17</strain>
    </source>
</reference>
<reference evidence="2 5" key="2">
    <citation type="journal article" date="2014" name="BMC Genomics">
        <title>An improved genome release (version Mt4.0) for the model legume Medicago truncatula.</title>
        <authorList>
            <person name="Tang H."/>
            <person name="Krishnakumar V."/>
            <person name="Bidwell S."/>
            <person name="Rosen B."/>
            <person name="Chan A."/>
            <person name="Zhou S."/>
            <person name="Gentzbittel L."/>
            <person name="Childs K.L."/>
            <person name="Yandell M."/>
            <person name="Gundlach H."/>
            <person name="Mayer K.F."/>
            <person name="Schwartz D.C."/>
            <person name="Town C.D."/>
        </authorList>
    </citation>
    <scope>GENOME REANNOTATION</scope>
    <source>
        <strain evidence="2">A17</strain>
        <strain evidence="4 5">cv. Jemalong A17</strain>
    </source>
</reference>
<dbReference type="AlphaFoldDB" id="A0A072UWL2"/>
<accession>A0A072UWL2</accession>
<dbReference type="Gramene" id="rna15136">
    <property type="protein sequence ID" value="RHN67007.1"/>
    <property type="gene ID" value="gene15136"/>
</dbReference>
<name>A0A072UWL2_MEDTR</name>
<dbReference type="EMBL" id="CM001219">
    <property type="protein sequence ID" value="KEH33806.1"/>
    <property type="molecule type" value="Genomic_DNA"/>
</dbReference>
<keyword evidence="1" id="KW-0732">Signal</keyword>
<organism evidence="2 5">
    <name type="scientific">Medicago truncatula</name>
    <name type="common">Barrel medic</name>
    <name type="synonym">Medicago tribuloides</name>
    <dbReference type="NCBI Taxonomy" id="3880"/>
    <lineage>
        <taxon>Eukaryota</taxon>
        <taxon>Viridiplantae</taxon>
        <taxon>Streptophyta</taxon>
        <taxon>Embryophyta</taxon>
        <taxon>Tracheophyta</taxon>
        <taxon>Spermatophyta</taxon>
        <taxon>Magnoliopsida</taxon>
        <taxon>eudicotyledons</taxon>
        <taxon>Gunneridae</taxon>
        <taxon>Pentapetalae</taxon>
        <taxon>rosids</taxon>
        <taxon>fabids</taxon>
        <taxon>Fabales</taxon>
        <taxon>Fabaceae</taxon>
        <taxon>Papilionoideae</taxon>
        <taxon>50 kb inversion clade</taxon>
        <taxon>NPAAA clade</taxon>
        <taxon>Hologalegina</taxon>
        <taxon>IRL clade</taxon>
        <taxon>Trifolieae</taxon>
        <taxon>Medicago</taxon>
    </lineage>
</organism>
<evidence type="ECO:0000313" key="3">
    <source>
        <dbReference type="EMBL" id="RHN67007.1"/>
    </source>
</evidence>
<evidence type="ECO:0000313" key="2">
    <source>
        <dbReference type="EMBL" id="KEH33806.1"/>
    </source>
</evidence>
<dbReference type="EMBL" id="PSQE01000003">
    <property type="protein sequence ID" value="RHN67007.1"/>
    <property type="molecule type" value="Genomic_DNA"/>
</dbReference>
<dbReference type="HOGENOM" id="CLU_190964_2_0_1"/>
<evidence type="ECO:0000313" key="5">
    <source>
        <dbReference type="Proteomes" id="UP000002051"/>
    </source>
</evidence>
<reference evidence="2 5" key="1">
    <citation type="journal article" date="2011" name="Nature">
        <title>The Medicago genome provides insight into the evolution of rhizobial symbioses.</title>
        <authorList>
            <person name="Young N.D."/>
            <person name="Debelle F."/>
            <person name="Oldroyd G.E."/>
            <person name="Geurts R."/>
            <person name="Cannon S.B."/>
            <person name="Udvardi M.K."/>
            <person name="Benedito V.A."/>
            <person name="Mayer K.F."/>
            <person name="Gouzy J."/>
            <person name="Schoof H."/>
            <person name="Van de Peer Y."/>
            <person name="Proost S."/>
            <person name="Cook D.R."/>
            <person name="Meyers B.C."/>
            <person name="Spannagl M."/>
            <person name="Cheung F."/>
            <person name="De Mita S."/>
            <person name="Krishnakumar V."/>
            <person name="Gundlach H."/>
            <person name="Zhou S."/>
            <person name="Mudge J."/>
            <person name="Bharti A.K."/>
            <person name="Murray J.D."/>
            <person name="Naoumkina M.A."/>
            <person name="Rosen B."/>
            <person name="Silverstein K.A."/>
            <person name="Tang H."/>
            <person name="Rombauts S."/>
            <person name="Zhao P.X."/>
            <person name="Zhou P."/>
            <person name="Barbe V."/>
            <person name="Bardou P."/>
            <person name="Bechner M."/>
            <person name="Bellec A."/>
            <person name="Berger A."/>
            <person name="Berges H."/>
            <person name="Bidwell S."/>
            <person name="Bisseling T."/>
            <person name="Choisne N."/>
            <person name="Couloux A."/>
            <person name="Denny R."/>
            <person name="Deshpande S."/>
            <person name="Dai X."/>
            <person name="Doyle J.J."/>
            <person name="Dudez A.M."/>
            <person name="Farmer A.D."/>
            <person name="Fouteau S."/>
            <person name="Franken C."/>
            <person name="Gibelin C."/>
            <person name="Gish J."/>
            <person name="Goldstein S."/>
            <person name="Gonzalez A.J."/>
            <person name="Green P.J."/>
            <person name="Hallab A."/>
            <person name="Hartog M."/>
            <person name="Hua A."/>
            <person name="Humphray S.J."/>
            <person name="Jeong D.H."/>
            <person name="Jing Y."/>
            <person name="Jocker A."/>
            <person name="Kenton S.M."/>
            <person name="Kim D.J."/>
            <person name="Klee K."/>
            <person name="Lai H."/>
            <person name="Lang C."/>
            <person name="Lin S."/>
            <person name="Macmil S.L."/>
            <person name="Magdelenat G."/>
            <person name="Matthews L."/>
            <person name="McCorrison J."/>
            <person name="Monaghan E.L."/>
            <person name="Mun J.H."/>
            <person name="Najar F.Z."/>
            <person name="Nicholson C."/>
            <person name="Noirot C."/>
            <person name="O'Bleness M."/>
            <person name="Paule C.R."/>
            <person name="Poulain J."/>
            <person name="Prion F."/>
            <person name="Qin B."/>
            <person name="Qu C."/>
            <person name="Retzel E.F."/>
            <person name="Riddle C."/>
            <person name="Sallet E."/>
            <person name="Samain S."/>
            <person name="Samson N."/>
            <person name="Sanders I."/>
            <person name="Saurat O."/>
            <person name="Scarpelli C."/>
            <person name="Schiex T."/>
            <person name="Segurens B."/>
            <person name="Severin A.J."/>
            <person name="Sherrier D.J."/>
            <person name="Shi R."/>
            <person name="Sims S."/>
            <person name="Singer S.R."/>
            <person name="Sinharoy S."/>
            <person name="Sterck L."/>
            <person name="Viollet A."/>
            <person name="Wang B.B."/>
            <person name="Wang K."/>
            <person name="Wang M."/>
            <person name="Wang X."/>
            <person name="Warfsmann J."/>
            <person name="Weissenbach J."/>
            <person name="White D.D."/>
            <person name="White J.D."/>
            <person name="Wiley G.B."/>
            <person name="Wincker P."/>
            <person name="Xing Y."/>
            <person name="Yang L."/>
            <person name="Yao Z."/>
            <person name="Ying F."/>
            <person name="Zhai J."/>
            <person name="Zhou L."/>
            <person name="Zuber A."/>
            <person name="Denarie J."/>
            <person name="Dixon R.A."/>
            <person name="May G.D."/>
            <person name="Schwartz D.C."/>
            <person name="Rogers J."/>
            <person name="Quetier F."/>
            <person name="Town C.D."/>
            <person name="Roe B.A."/>
        </authorList>
    </citation>
    <scope>NUCLEOTIDE SEQUENCE [LARGE SCALE GENOMIC DNA]</scope>
    <source>
        <strain evidence="2">A17</strain>
        <strain evidence="4 5">cv. Jemalong A17</strain>
    </source>
</reference>
<evidence type="ECO:0000313" key="4">
    <source>
        <dbReference type="EnsemblPlants" id="KEH33806"/>
    </source>
</evidence>
<gene>
    <name evidence="2" type="ordered locus">MTR_3g453140</name>
    <name evidence="3" type="ORF">MtrunA17_Chr3g0097991</name>
</gene>
<feature type="chain" id="PRO_5014500048" evidence="1">
    <location>
        <begin position="30"/>
        <end position="69"/>
    </location>
</feature>
<protein>
    <submittedName>
        <fullName evidence="2">LCR-like protein</fullName>
    </submittedName>
</protein>
<dbReference type="Proteomes" id="UP000002051">
    <property type="component" value="Chromosome 3"/>
</dbReference>
<evidence type="ECO:0000256" key="1">
    <source>
        <dbReference type="SAM" id="SignalP"/>
    </source>
</evidence>
<proteinExistence type="predicted"/>
<dbReference type="EnsemblPlants" id="KEH33806">
    <property type="protein sequence ID" value="KEH33806"/>
    <property type="gene ID" value="MTR_3g453140"/>
</dbReference>